<feature type="transmembrane region" description="Helical" evidence="1">
    <location>
        <begin position="215"/>
        <end position="240"/>
    </location>
</feature>
<dbReference type="EMBL" id="JGZN01000019">
    <property type="protein sequence ID" value="KFI90899.1"/>
    <property type="molecule type" value="Genomic_DNA"/>
</dbReference>
<dbReference type="Proteomes" id="UP000029066">
    <property type="component" value="Unassembled WGS sequence"/>
</dbReference>
<dbReference type="AlphaFoldDB" id="A0A087D5U9"/>
<comment type="caution">
    <text evidence="2">The sequence shown here is derived from an EMBL/GenBank/DDBJ whole genome shotgun (WGS) entry which is preliminary data.</text>
</comment>
<keyword evidence="1" id="KW-1133">Transmembrane helix</keyword>
<feature type="transmembrane region" description="Helical" evidence="1">
    <location>
        <begin position="688"/>
        <end position="716"/>
    </location>
</feature>
<reference evidence="2 3" key="1">
    <citation type="submission" date="2014-03" db="EMBL/GenBank/DDBJ databases">
        <title>Genomics of Bifidobacteria.</title>
        <authorList>
            <person name="Ventura M."/>
            <person name="Milani C."/>
            <person name="Lugli G.A."/>
        </authorList>
    </citation>
    <scope>NUCLEOTIDE SEQUENCE [LARGE SCALE GENOMIC DNA]</scope>
    <source>
        <strain evidence="2 3">DSM 23967</strain>
    </source>
</reference>
<feature type="transmembrane region" description="Helical" evidence="1">
    <location>
        <begin position="664"/>
        <end position="682"/>
    </location>
</feature>
<feature type="transmembrane region" description="Helical" evidence="1">
    <location>
        <begin position="261"/>
        <end position="284"/>
    </location>
</feature>
<evidence type="ECO:0000313" key="2">
    <source>
        <dbReference type="EMBL" id="KFI90899.1"/>
    </source>
</evidence>
<organism evidence="2 3">
    <name type="scientific">Bifidobacterium saguini DSM 23967</name>
    <dbReference type="NCBI Taxonomy" id="1437607"/>
    <lineage>
        <taxon>Bacteria</taxon>
        <taxon>Bacillati</taxon>
        <taxon>Actinomycetota</taxon>
        <taxon>Actinomycetes</taxon>
        <taxon>Bifidobacteriales</taxon>
        <taxon>Bifidobacteriaceae</taxon>
        <taxon>Bifidobacterium</taxon>
    </lineage>
</organism>
<feature type="transmembrane region" description="Helical" evidence="1">
    <location>
        <begin position="7"/>
        <end position="28"/>
    </location>
</feature>
<gene>
    <name evidence="2" type="ORF">BISA_2260</name>
</gene>
<keyword evidence="1" id="KW-0472">Membrane</keyword>
<feature type="transmembrane region" description="Helical" evidence="1">
    <location>
        <begin position="339"/>
        <end position="361"/>
    </location>
</feature>
<keyword evidence="1" id="KW-0812">Transmembrane</keyword>
<proteinExistence type="predicted"/>
<feature type="transmembrane region" description="Helical" evidence="1">
    <location>
        <begin position="304"/>
        <end position="327"/>
    </location>
</feature>
<evidence type="ECO:0000256" key="1">
    <source>
        <dbReference type="SAM" id="Phobius"/>
    </source>
</evidence>
<sequence>MHRWLRWTSYLIVCMMAVLSGVLSLFTLSDGYLAAMRAYPSQGRVLSLTDVSQNRSARTLSALTSGVAQTRAVVVRSDVLLSPVDGSVEGYRLGVYGDVTAHPDEMAFRYQGANVLDAKLLSRLLQSDADSTLGLDRVSADTIVSLPSARFGARLVVVQLDALARRSGTVNGDYRIIGLDDAGFRSLVQQVSKASGVDADRLTSPLHGSSTEDSFMRFIVLALLAVAAGALVLLSVLGAFQEFSHLGVHLMLGWSRLGYAARIYRSLLVCSLVVMVVPFAVTLWGMEGFPLTVQLAVSGLTPGLIVVGIVLAASALGTLVLLSVRPVAAIRNRVSKKALLVVIATVYVLASVGLVAGAHALDAPMNEVSKLGQVNARWSRYDSLRLLYKESRGTNHTESSGLSGDHMREVYDWYTSIEGKDGVYIANARHFDTDLLAQWRGLYEQVPEQAFWYFIVSPNYLNDQEFDLDSDTAARAEAGERMFLIPDTMDSAEQERIRGYLTETSMQYKDWNSSIHTTFMDTGKIGFATYHPSTPLFTWSDDLSQPAETTDPVILVATGADMTPFEAESLGATGLTNSYVKLSETAAQRYTATTYLAQYQLEDNNPIYRPASDFIAGLRKSLTEFIQLFGGIALLAALFQLVGIATLCRIYAVTYRETIAVKRLLGYSLTDIFAPAFIMVAAVSTMSILATILLGSTAGIAATAMMLVSQLILLAVQSRTLSSGQVQAMIKSE</sequence>
<evidence type="ECO:0000313" key="3">
    <source>
        <dbReference type="Proteomes" id="UP000029066"/>
    </source>
</evidence>
<name>A0A087D5U9_9BIFI</name>
<protein>
    <submittedName>
        <fullName evidence="2">Amino acid ABC transporter permease</fullName>
    </submittedName>
</protein>
<feature type="transmembrane region" description="Helical" evidence="1">
    <location>
        <begin position="628"/>
        <end position="652"/>
    </location>
</feature>
<accession>A0A087D5U9</accession>
<dbReference type="STRING" id="1437607.BISA_2260"/>